<dbReference type="PANTHER" id="PTHR32305">
    <property type="match status" value="1"/>
</dbReference>
<keyword evidence="3" id="KW-1185">Reference proteome</keyword>
<sequence>MVHHYRGVAGDEIKAAYRYDGLSRRILKQVLRGDTLSTTRFGWDGDRQCAEVGEDWLRTTVHEPGGFVPLLRLEQARAPDPLELIQARRLLASQGQALPEAYRPPVDALRLACFHTDHLGTPLRLTGEDGQLRWQAEPDDWAAVRAERGDTNQPIRFQGQYHDEESGLYYNRYRYYAPEFGRYVSQDPLGLLGGMNGYIYSEINPSHYSDPLGLSPFAGAGGMSNQQLGSYAQAQAAINSVSAELEKIKGMITWDNPFAPDYVSAEIDVYFASGSIIYTRYGDLFTSGGIVRGYPSSAGGANISAGYLVCPAAPDRKELNDFLGGWASGAGYYDGVGVSVVANSAGTAVNVGAGLGKAGASLGSNSGRQWGISDVVPN</sequence>
<dbReference type="AlphaFoldDB" id="A0A553GVC2"/>
<dbReference type="Gene3D" id="2.180.10.10">
    <property type="entry name" value="RHS repeat-associated core"/>
    <property type="match status" value="1"/>
</dbReference>
<comment type="caution">
    <text evidence="2">The sequence shown here is derived from an EMBL/GenBank/DDBJ whole genome shotgun (WGS) entry which is preliminary data.</text>
</comment>
<evidence type="ECO:0000259" key="1">
    <source>
        <dbReference type="Pfam" id="PF03527"/>
    </source>
</evidence>
<reference evidence="2 3" key="1">
    <citation type="submission" date="2019-07" db="EMBL/GenBank/DDBJ databases">
        <title>Pseudomonas mangiferae sp. nov., isolated from bark of mango tree in Thailand.</title>
        <authorList>
            <person name="Srisuk N."/>
            <person name="Anurat P."/>
        </authorList>
    </citation>
    <scope>NUCLEOTIDE SEQUENCE [LARGE SCALE GENOMIC DNA]</scope>
    <source>
        <strain evidence="2 3">DMKU_BBB3-04</strain>
    </source>
</reference>
<dbReference type="PRINTS" id="PR00394">
    <property type="entry name" value="RHSPROTEIN"/>
</dbReference>
<dbReference type="EMBL" id="VJOY01000015">
    <property type="protein sequence ID" value="TRX73415.1"/>
    <property type="molecule type" value="Genomic_DNA"/>
</dbReference>
<proteinExistence type="predicted"/>
<dbReference type="NCBIfam" id="TIGR03696">
    <property type="entry name" value="Rhs_assc_core"/>
    <property type="match status" value="1"/>
</dbReference>
<dbReference type="Pfam" id="PF03527">
    <property type="entry name" value="RHS"/>
    <property type="match status" value="1"/>
</dbReference>
<dbReference type="Proteomes" id="UP000315235">
    <property type="component" value="Unassembled WGS sequence"/>
</dbReference>
<dbReference type="InterPro" id="IPR050708">
    <property type="entry name" value="T6SS_VgrG/RHS"/>
</dbReference>
<name>A0A553GVC2_9PSED</name>
<dbReference type="PANTHER" id="PTHR32305:SF15">
    <property type="entry name" value="PROTEIN RHSA-RELATED"/>
    <property type="match status" value="1"/>
</dbReference>
<evidence type="ECO:0000313" key="2">
    <source>
        <dbReference type="EMBL" id="TRX73415.1"/>
    </source>
</evidence>
<gene>
    <name evidence="2" type="ORF">FM069_17580</name>
</gene>
<accession>A0A553GVC2</accession>
<dbReference type="InterPro" id="IPR022385">
    <property type="entry name" value="Rhs_assc_core"/>
</dbReference>
<protein>
    <submittedName>
        <fullName evidence="2">RHS repeat-associated core domain-containing protein</fullName>
    </submittedName>
</protein>
<evidence type="ECO:0000313" key="3">
    <source>
        <dbReference type="Proteomes" id="UP000315235"/>
    </source>
</evidence>
<organism evidence="2 3">
    <name type="scientific">Pseudomonas mangiferae</name>
    <dbReference type="NCBI Taxonomy" id="2593654"/>
    <lineage>
        <taxon>Bacteria</taxon>
        <taxon>Pseudomonadati</taxon>
        <taxon>Pseudomonadota</taxon>
        <taxon>Gammaproteobacteria</taxon>
        <taxon>Pseudomonadales</taxon>
        <taxon>Pseudomonadaceae</taxon>
        <taxon>Pseudomonas</taxon>
    </lineage>
</organism>
<feature type="domain" description="RHS protein conserved region" evidence="1">
    <location>
        <begin position="114"/>
        <end position="147"/>
    </location>
</feature>
<dbReference type="OrthoDB" id="9816400at2"/>
<dbReference type="InterPro" id="IPR001826">
    <property type="entry name" value="RHS"/>
</dbReference>